<accession>A0A101RX36</accession>
<dbReference type="AlphaFoldDB" id="A0A101RX36"/>
<gene>
    <name evidence="1" type="ORF">AQJ46_31545</name>
</gene>
<proteinExistence type="predicted"/>
<dbReference type="STRING" id="58343.AQJ46_31545"/>
<organism evidence="1 2">
    <name type="scientific">Streptomyces canus</name>
    <dbReference type="NCBI Taxonomy" id="58343"/>
    <lineage>
        <taxon>Bacteria</taxon>
        <taxon>Bacillati</taxon>
        <taxon>Actinomycetota</taxon>
        <taxon>Actinomycetes</taxon>
        <taxon>Kitasatosporales</taxon>
        <taxon>Streptomycetaceae</taxon>
        <taxon>Streptomyces</taxon>
        <taxon>Streptomyces aurantiacus group</taxon>
    </lineage>
</organism>
<reference evidence="1 2" key="1">
    <citation type="submission" date="2015-10" db="EMBL/GenBank/DDBJ databases">
        <title>Draft genome sequence of Streptomyces canus DSM 40017, type strain for the species Streptomyces canus.</title>
        <authorList>
            <person name="Ruckert C."/>
            <person name="Winkler A."/>
            <person name="Kalinowski J."/>
            <person name="Kampfer P."/>
            <person name="Glaeser S."/>
        </authorList>
    </citation>
    <scope>NUCLEOTIDE SEQUENCE [LARGE SCALE GENOMIC DNA]</scope>
    <source>
        <strain evidence="1 2">DSM 40017</strain>
    </source>
</reference>
<dbReference type="Gene3D" id="3.10.450.50">
    <property type="match status" value="1"/>
</dbReference>
<dbReference type="RefSeq" id="WP_059208796.1">
    <property type="nucleotide sequence ID" value="NZ_KQ948666.1"/>
</dbReference>
<evidence type="ECO:0000313" key="1">
    <source>
        <dbReference type="EMBL" id="KUN63324.1"/>
    </source>
</evidence>
<name>A0A101RX36_9ACTN</name>
<sequence length="82" mass="9225">MPPGRRQYPDTTYDIKRVVSEGDLVLLHSNVVPAPGACGTAAFDIFPDTYVAPEIHQHHPNILTAWQARRPNWARTWSSSRS</sequence>
<evidence type="ECO:0000313" key="2">
    <source>
        <dbReference type="Proteomes" id="UP000053669"/>
    </source>
</evidence>
<comment type="caution">
    <text evidence="1">The sequence shown here is derived from an EMBL/GenBank/DDBJ whole genome shotgun (WGS) entry which is preliminary data.</text>
</comment>
<protein>
    <submittedName>
        <fullName evidence="1">Uncharacterized protein</fullName>
    </submittedName>
</protein>
<dbReference type="EMBL" id="LMWU01000035">
    <property type="protein sequence ID" value="KUN63324.1"/>
    <property type="molecule type" value="Genomic_DNA"/>
</dbReference>
<dbReference type="Proteomes" id="UP000053669">
    <property type="component" value="Unassembled WGS sequence"/>
</dbReference>